<sequence length="223" mass="25397">MNSSGTPHLPWESLPLGLSFITATSIFLPLYLTVIWILATDKDYNGLILYHILQHLCVANVLSLISTFMSGVFELSRTRVHAVVDICSGSLSAWFRVGHTLLNLLLSANQLSIAFRFIIPYEYDAHKYVIFLLWYALIVLILMTVYLKVDFHYDFSTHYFHDPTDQYEPVVTVVRHMTTAMCLAIACKLLFLVSPADQGCFYQINQRIHSQPVILILLQAPIT</sequence>
<protein>
    <submittedName>
        <fullName evidence="3">G protein-coupled receptor</fullName>
    </submittedName>
</protein>
<dbReference type="Proteomes" id="UP000095287">
    <property type="component" value="Unplaced"/>
</dbReference>
<keyword evidence="1" id="KW-1133">Transmembrane helix</keyword>
<feature type="transmembrane region" description="Helical" evidence="1">
    <location>
        <begin position="173"/>
        <end position="193"/>
    </location>
</feature>
<feature type="transmembrane region" description="Helical" evidence="1">
    <location>
        <begin position="128"/>
        <end position="147"/>
    </location>
</feature>
<organism evidence="2 3">
    <name type="scientific">Steinernema glaseri</name>
    <dbReference type="NCBI Taxonomy" id="37863"/>
    <lineage>
        <taxon>Eukaryota</taxon>
        <taxon>Metazoa</taxon>
        <taxon>Ecdysozoa</taxon>
        <taxon>Nematoda</taxon>
        <taxon>Chromadorea</taxon>
        <taxon>Rhabditida</taxon>
        <taxon>Tylenchina</taxon>
        <taxon>Panagrolaimomorpha</taxon>
        <taxon>Strongyloidoidea</taxon>
        <taxon>Steinernematidae</taxon>
        <taxon>Steinernema</taxon>
    </lineage>
</organism>
<accession>A0A1I7ZU22</accession>
<evidence type="ECO:0000313" key="3">
    <source>
        <dbReference type="WBParaSite" id="L893_g29613.t1"/>
    </source>
</evidence>
<keyword evidence="2" id="KW-1185">Reference proteome</keyword>
<evidence type="ECO:0000256" key="1">
    <source>
        <dbReference type="SAM" id="Phobius"/>
    </source>
</evidence>
<dbReference type="WBParaSite" id="L893_g29613.t1">
    <property type="protein sequence ID" value="L893_g29613.t1"/>
    <property type="gene ID" value="L893_g29613"/>
</dbReference>
<name>A0A1I7ZU22_9BILA</name>
<feature type="transmembrane region" description="Helical" evidence="1">
    <location>
        <begin position="52"/>
        <end position="73"/>
    </location>
</feature>
<dbReference type="AlphaFoldDB" id="A0A1I7ZU22"/>
<feature type="transmembrane region" description="Helical" evidence="1">
    <location>
        <begin position="20"/>
        <end position="40"/>
    </location>
</feature>
<keyword evidence="1" id="KW-0472">Membrane</keyword>
<feature type="transmembrane region" description="Helical" evidence="1">
    <location>
        <begin position="93"/>
        <end position="119"/>
    </location>
</feature>
<evidence type="ECO:0000313" key="2">
    <source>
        <dbReference type="Proteomes" id="UP000095287"/>
    </source>
</evidence>
<reference evidence="3" key="1">
    <citation type="submission" date="2016-11" db="UniProtKB">
        <authorList>
            <consortium name="WormBaseParasite"/>
        </authorList>
    </citation>
    <scope>IDENTIFICATION</scope>
</reference>
<keyword evidence="1" id="KW-0812">Transmembrane</keyword>
<proteinExistence type="predicted"/>